<comment type="caution">
    <text evidence="1">The sequence shown here is derived from an EMBL/GenBank/DDBJ whole genome shotgun (WGS) entry which is preliminary data.</text>
</comment>
<feature type="non-terminal residue" evidence="1">
    <location>
        <position position="1"/>
    </location>
</feature>
<organism evidence="1 2">
    <name type="scientific">Nephila pilipes</name>
    <name type="common">Giant wood spider</name>
    <name type="synonym">Nephila maculata</name>
    <dbReference type="NCBI Taxonomy" id="299642"/>
    <lineage>
        <taxon>Eukaryota</taxon>
        <taxon>Metazoa</taxon>
        <taxon>Ecdysozoa</taxon>
        <taxon>Arthropoda</taxon>
        <taxon>Chelicerata</taxon>
        <taxon>Arachnida</taxon>
        <taxon>Araneae</taxon>
        <taxon>Araneomorphae</taxon>
        <taxon>Entelegynae</taxon>
        <taxon>Araneoidea</taxon>
        <taxon>Nephilidae</taxon>
        <taxon>Nephila</taxon>
    </lineage>
</organism>
<dbReference type="EMBL" id="BMAW01013313">
    <property type="protein sequence ID" value="GFT33223.1"/>
    <property type="molecule type" value="Genomic_DNA"/>
</dbReference>
<evidence type="ECO:0000313" key="2">
    <source>
        <dbReference type="Proteomes" id="UP000887013"/>
    </source>
</evidence>
<sequence length="30" mass="2999">TKKKILTTASGGRPEVVISVPTSASAEIAS</sequence>
<evidence type="ECO:0000313" key="1">
    <source>
        <dbReference type="EMBL" id="GFT33223.1"/>
    </source>
</evidence>
<protein>
    <submittedName>
        <fullName evidence="1">Uncharacterized protein</fullName>
    </submittedName>
</protein>
<name>A0A8X6NV96_NEPPI</name>
<gene>
    <name evidence="1" type="ORF">NPIL_252241</name>
</gene>
<proteinExistence type="predicted"/>
<dbReference type="AlphaFoldDB" id="A0A8X6NV96"/>
<reference evidence="1" key="1">
    <citation type="submission" date="2020-08" db="EMBL/GenBank/DDBJ databases">
        <title>Multicomponent nature underlies the extraordinary mechanical properties of spider dragline silk.</title>
        <authorList>
            <person name="Kono N."/>
            <person name="Nakamura H."/>
            <person name="Mori M."/>
            <person name="Yoshida Y."/>
            <person name="Ohtoshi R."/>
            <person name="Malay A.D."/>
            <person name="Moran D.A.P."/>
            <person name="Tomita M."/>
            <person name="Numata K."/>
            <person name="Arakawa K."/>
        </authorList>
    </citation>
    <scope>NUCLEOTIDE SEQUENCE</scope>
</reference>
<keyword evidence="2" id="KW-1185">Reference proteome</keyword>
<accession>A0A8X6NV96</accession>
<dbReference type="Proteomes" id="UP000887013">
    <property type="component" value="Unassembled WGS sequence"/>
</dbReference>